<dbReference type="InterPro" id="IPR059024">
    <property type="entry name" value="SYNRG_C"/>
</dbReference>
<reference evidence="4" key="3">
    <citation type="submission" date="2021-05" db="UniProtKB">
        <authorList>
            <consortium name="EnsemblPlants"/>
        </authorList>
    </citation>
    <scope>IDENTIFICATION</scope>
    <source>
        <strain evidence="4">cv. B73</strain>
    </source>
</reference>
<dbReference type="Gramene" id="Zm00001eb164010_T002">
    <property type="protein sequence ID" value="Zm00001eb164010_P002"/>
    <property type="gene ID" value="Zm00001eb164010"/>
</dbReference>
<reference evidence="3 5" key="1">
    <citation type="submission" date="2015-12" db="EMBL/GenBank/DDBJ databases">
        <title>Update maize B73 reference genome by single molecule sequencing technologies.</title>
        <authorList>
            <consortium name="Maize Genome Sequencing Project"/>
            <person name="Ware D."/>
        </authorList>
    </citation>
    <scope>NUCLEOTIDE SEQUENCE [LARGE SCALE GENOMIC DNA]</scope>
    <source>
        <strain evidence="5">cv. B73</strain>
        <tissue evidence="3">Seedling</tissue>
    </source>
</reference>
<dbReference type="eggNOG" id="KOG0323">
    <property type="taxonomic scope" value="Eukaryota"/>
</dbReference>
<keyword evidence="5" id="KW-1185">Reference proteome</keyword>
<dbReference type="PANTHER" id="PTHR35701">
    <property type="entry name" value="OS11G0148400 PROTEIN"/>
    <property type="match status" value="1"/>
</dbReference>
<feature type="compositionally biased region" description="Acidic residues" evidence="1">
    <location>
        <begin position="89"/>
        <end position="100"/>
    </location>
</feature>
<name>A0A1D6NQS5_MAIZE</name>
<dbReference type="PANTHER" id="PTHR35701:SF1">
    <property type="entry name" value="OS11G0148400 PROTEIN"/>
    <property type="match status" value="1"/>
</dbReference>
<feature type="region of interest" description="Disordered" evidence="1">
    <location>
        <begin position="271"/>
        <end position="295"/>
    </location>
</feature>
<evidence type="ECO:0000313" key="3">
    <source>
        <dbReference type="EMBL" id="ONM42280.1"/>
    </source>
</evidence>
<dbReference type="EMBL" id="CM007649">
    <property type="protein sequence ID" value="ONM42280.1"/>
    <property type="molecule type" value="Genomic_DNA"/>
</dbReference>
<evidence type="ECO:0000259" key="2">
    <source>
        <dbReference type="Pfam" id="PF25999"/>
    </source>
</evidence>
<proteinExistence type="evidence at protein level"/>
<dbReference type="OMA" id="SIHDENH"/>
<dbReference type="Pfam" id="PF25999">
    <property type="entry name" value="SYNRG_C"/>
    <property type="match status" value="1"/>
</dbReference>
<feature type="compositionally biased region" description="Polar residues" evidence="1">
    <location>
        <begin position="271"/>
        <end position="286"/>
    </location>
</feature>
<organism evidence="3">
    <name type="scientific">Zea mays</name>
    <name type="common">Maize</name>
    <dbReference type="NCBI Taxonomy" id="4577"/>
    <lineage>
        <taxon>Eukaryota</taxon>
        <taxon>Viridiplantae</taxon>
        <taxon>Streptophyta</taxon>
        <taxon>Embryophyta</taxon>
        <taxon>Tracheophyta</taxon>
        <taxon>Spermatophyta</taxon>
        <taxon>Magnoliopsida</taxon>
        <taxon>Liliopsida</taxon>
        <taxon>Poales</taxon>
        <taxon>Poaceae</taxon>
        <taxon>PACMAD clade</taxon>
        <taxon>Panicoideae</taxon>
        <taxon>Andropogonodae</taxon>
        <taxon>Andropogoneae</taxon>
        <taxon>Tripsacinae</taxon>
        <taxon>Zea</taxon>
    </lineage>
</organism>
<accession>A0A3L6FHN0</accession>
<dbReference type="ExpressionAtlas" id="A0A1D6NQS5">
    <property type="expression patterns" value="baseline and differential"/>
</dbReference>
<evidence type="ECO:0007829" key="6">
    <source>
        <dbReference type="PeptideAtlas" id="A0A1D6NQS5"/>
    </source>
</evidence>
<dbReference type="Proteomes" id="UP000007305">
    <property type="component" value="Chromosome 3"/>
</dbReference>
<sequence>MDAVAFPPPPAPFLDDDLDFGDFTFASAPQPQPQPPTAAFDDDWGDFVASGLGSDAGASAPTDAPAAAPSSSPWEKPRGPLPLSLFGADADDDGQEEEEGPAGPPPMDTAPQCAPSVPSNGSRPADLKDLIAGLYGYQPPHTADAVPQVKAEEDDQGFGDDDWEFTAATGQPAADQDGGGPGHADGFGKIEDISKSLSTDQEDWSSFTSADGKLNHVRLTTDGLGNHESTGEFVRASTYSPANSSAILNLYKGSKRVDDVVIAQGSAESVQSSSDLFSNNEMNSSLETDDNHSSRSTSDCILIEFYQRLREESLTAISRHVKDLRGAQKGSTISDENNKATAMGGDIQEIYDKLKDSSLPEGFFTEEQPWKDIYITELLNCIKEEHLKDFEQEYCLAEKIEGATEDTDIAVELYKLSISTLDLLKLASKEEQGDYVGAWYSMLLSCAQELKHGVALWQEFYHANVCDRVVSEGGHYFIALGEIYRVAQILYLSLQRFKPWVLADPGMLSKMLSCLDSCTYAWTSGLETALKMVIDSSHIDSSLAKALMESIKNITKLEVPNLQKNIPNNEMQCRLTLLPSSLLPGLNLVIWNGGHYFVKVANLWANRISPDPPLLPSNPTSSMNNAATHSQSC</sequence>
<accession>A0A1D6NQS5</accession>
<keyword evidence="6" id="KW-1267">Proteomics identification</keyword>
<dbReference type="EnsemblPlants" id="Zm00001eb164010_T002">
    <property type="protein sequence ID" value="Zm00001eb164010_P002"/>
    <property type="gene ID" value="Zm00001eb164010"/>
</dbReference>
<feature type="compositionally biased region" description="Pro residues" evidence="1">
    <location>
        <begin position="1"/>
        <end position="12"/>
    </location>
</feature>
<dbReference type="AlphaFoldDB" id="A0A1D6NQS5"/>
<feature type="compositionally biased region" description="Acidic residues" evidence="1">
    <location>
        <begin position="152"/>
        <end position="164"/>
    </location>
</feature>
<feature type="compositionally biased region" description="Low complexity" evidence="1">
    <location>
        <begin position="49"/>
        <end position="73"/>
    </location>
</feature>
<evidence type="ECO:0000256" key="1">
    <source>
        <dbReference type="SAM" id="MobiDB-lite"/>
    </source>
</evidence>
<gene>
    <name evidence="4" type="primary">LOC103651682</name>
    <name evidence="3" type="ORF">ZEAMMB73_Zm00001d044696</name>
</gene>
<feature type="region of interest" description="Disordered" evidence="1">
    <location>
        <begin position="1"/>
        <end position="165"/>
    </location>
</feature>
<protein>
    <recommendedName>
        <fullName evidence="2">Synergin gamma C-terminal domain-containing protein</fullName>
    </recommendedName>
</protein>
<feature type="domain" description="Synergin gamma C-terminal" evidence="2">
    <location>
        <begin position="428"/>
        <end position="614"/>
    </location>
</feature>
<dbReference type="IntAct" id="A0A1D6NQS5">
    <property type="interactions" value="71"/>
</dbReference>
<evidence type="ECO:0000313" key="4">
    <source>
        <dbReference type="EnsemblPlants" id="Zm00001eb164010_P002"/>
    </source>
</evidence>
<reference evidence="4" key="2">
    <citation type="submission" date="2019-07" db="EMBL/GenBank/DDBJ databases">
        <authorList>
            <person name="Seetharam A."/>
            <person name="Woodhouse M."/>
            <person name="Cannon E."/>
        </authorList>
    </citation>
    <scope>NUCLEOTIDE SEQUENCE [LARGE SCALE GENOMIC DNA]</scope>
    <source>
        <strain evidence="4">cv. B73</strain>
    </source>
</reference>
<evidence type="ECO:0000313" key="5">
    <source>
        <dbReference type="Proteomes" id="UP000007305"/>
    </source>
</evidence>